<protein>
    <recommendedName>
        <fullName evidence="3">ERIC1 protein</fullName>
    </recommendedName>
</protein>
<evidence type="ECO:0008006" key="3">
    <source>
        <dbReference type="Google" id="ProtNLM"/>
    </source>
</evidence>
<organism evidence="1 2">
    <name type="scientific">Willisornis vidua</name>
    <name type="common">Xingu scale-backed antbird</name>
    <dbReference type="NCBI Taxonomy" id="1566151"/>
    <lineage>
        <taxon>Eukaryota</taxon>
        <taxon>Metazoa</taxon>
        <taxon>Chordata</taxon>
        <taxon>Craniata</taxon>
        <taxon>Vertebrata</taxon>
        <taxon>Euteleostomi</taxon>
        <taxon>Archelosauria</taxon>
        <taxon>Archosauria</taxon>
        <taxon>Dinosauria</taxon>
        <taxon>Saurischia</taxon>
        <taxon>Theropoda</taxon>
        <taxon>Coelurosauria</taxon>
        <taxon>Aves</taxon>
        <taxon>Neognathae</taxon>
        <taxon>Neoaves</taxon>
        <taxon>Telluraves</taxon>
        <taxon>Australaves</taxon>
        <taxon>Passeriformes</taxon>
        <taxon>Thamnophilidae</taxon>
        <taxon>Willisornis</taxon>
    </lineage>
</organism>
<dbReference type="Proteomes" id="UP001145742">
    <property type="component" value="Unassembled WGS sequence"/>
</dbReference>
<reference evidence="1" key="1">
    <citation type="submission" date="2019-10" db="EMBL/GenBank/DDBJ databases">
        <authorList>
            <person name="Soares A.E.R."/>
            <person name="Aleixo A."/>
            <person name="Schneider P."/>
            <person name="Miyaki C.Y."/>
            <person name="Schneider M.P."/>
            <person name="Mello C."/>
            <person name="Vasconcelos A.T.R."/>
        </authorList>
    </citation>
    <scope>NUCLEOTIDE SEQUENCE</scope>
    <source>
        <tissue evidence="1">Muscle</tissue>
    </source>
</reference>
<evidence type="ECO:0000313" key="2">
    <source>
        <dbReference type="Proteomes" id="UP001145742"/>
    </source>
</evidence>
<gene>
    <name evidence="1" type="ORF">WISP_24199</name>
</gene>
<accession>A0ABQ9DM89</accession>
<name>A0ABQ9DM89_9PASS</name>
<sequence>MGILWELQVGKGSTRRSDRSANGRWCGLTSEYHVVTRRRRNGFKVKEKLCPSQATHFDMNAPEEEEGSSPKCLWNVNSFVDENAVQQSVSACVPTQGSQTVYTMTHEDGDMDKILSVQKRLRIQALLNCFTDGIMLTSVCQGLLFNGDIKGSQQLFVEELLQSSDHLGGLSLDLLQWVHILPVLRTPELDTVLQVFYAKIMKHLQNDF</sequence>
<dbReference type="EMBL" id="WHWB01032538">
    <property type="protein sequence ID" value="KAJ7425293.1"/>
    <property type="molecule type" value="Genomic_DNA"/>
</dbReference>
<keyword evidence="2" id="KW-1185">Reference proteome</keyword>
<comment type="caution">
    <text evidence="1">The sequence shown here is derived from an EMBL/GenBank/DDBJ whole genome shotgun (WGS) entry which is preliminary data.</text>
</comment>
<evidence type="ECO:0000313" key="1">
    <source>
        <dbReference type="EMBL" id="KAJ7425293.1"/>
    </source>
</evidence>
<proteinExistence type="predicted"/>